<dbReference type="RefSeq" id="WP_243921565.1">
    <property type="nucleotide sequence ID" value="NZ_JALHLG010000016.1"/>
</dbReference>
<gene>
    <name evidence="3" type="ORF">MTR66_12650</name>
</gene>
<proteinExistence type="predicted"/>
<comment type="caution">
    <text evidence="3">The sequence shown here is derived from an EMBL/GenBank/DDBJ whole genome shotgun (WGS) entry which is preliminary data.</text>
</comment>
<accession>A0ABT0BRI4</accession>
<keyword evidence="2" id="KW-0732">Signal</keyword>
<organism evidence="3 4">
    <name type="scientific">Novosphingobium beihaiensis</name>
    <dbReference type="NCBI Taxonomy" id="2930389"/>
    <lineage>
        <taxon>Bacteria</taxon>
        <taxon>Pseudomonadati</taxon>
        <taxon>Pseudomonadota</taxon>
        <taxon>Alphaproteobacteria</taxon>
        <taxon>Sphingomonadales</taxon>
        <taxon>Sphingomonadaceae</taxon>
        <taxon>Novosphingobium</taxon>
    </lineage>
</organism>
<reference evidence="3 4" key="1">
    <citation type="submission" date="2022-04" db="EMBL/GenBank/DDBJ databases">
        <title>Identification of a novel bacterium isolated from mangrove sediments.</title>
        <authorList>
            <person name="Pan X."/>
        </authorList>
    </citation>
    <scope>NUCLEOTIDE SEQUENCE [LARGE SCALE GENOMIC DNA]</scope>
    <source>
        <strain evidence="3 4">B2638</strain>
    </source>
</reference>
<name>A0ABT0BRI4_9SPHN</name>
<evidence type="ECO:0000256" key="1">
    <source>
        <dbReference type="SAM" id="MobiDB-lite"/>
    </source>
</evidence>
<feature type="signal peptide" evidence="2">
    <location>
        <begin position="1"/>
        <end position="16"/>
    </location>
</feature>
<evidence type="ECO:0000313" key="3">
    <source>
        <dbReference type="EMBL" id="MCJ2187662.1"/>
    </source>
</evidence>
<evidence type="ECO:0000313" key="4">
    <source>
        <dbReference type="Proteomes" id="UP001202281"/>
    </source>
</evidence>
<feature type="compositionally biased region" description="Low complexity" evidence="1">
    <location>
        <begin position="38"/>
        <end position="50"/>
    </location>
</feature>
<dbReference type="PROSITE" id="PS51257">
    <property type="entry name" value="PROKAR_LIPOPROTEIN"/>
    <property type="match status" value="1"/>
</dbReference>
<dbReference type="Proteomes" id="UP001202281">
    <property type="component" value="Unassembled WGS sequence"/>
</dbReference>
<dbReference type="InterPro" id="IPR042230">
    <property type="entry name" value="CusF_sf"/>
</dbReference>
<sequence length="135" mass="13808">MKPFVVTMLFPALLLAACGQETPKAPASPATMGEMPGHDMAGMGDAMGGSDATMPMSGTEMPGMVSGMGMITAVNPADGTVTIKHGPIPAAHWPAMTMMFHAGPGLLKGMKAGDKVSFDLKLEDDGGTITAMNKQ</sequence>
<dbReference type="EMBL" id="JALHLG010000016">
    <property type="protein sequence ID" value="MCJ2187662.1"/>
    <property type="molecule type" value="Genomic_DNA"/>
</dbReference>
<evidence type="ECO:0000256" key="2">
    <source>
        <dbReference type="SAM" id="SignalP"/>
    </source>
</evidence>
<feature type="region of interest" description="Disordered" evidence="1">
    <location>
        <begin position="22"/>
        <end position="50"/>
    </location>
</feature>
<dbReference type="Pfam" id="PF11604">
    <property type="entry name" value="CusF_Ec"/>
    <property type="match status" value="1"/>
</dbReference>
<protein>
    <submittedName>
        <fullName evidence="3">Copper-binding protein</fullName>
    </submittedName>
</protein>
<feature type="chain" id="PRO_5045169426" evidence="2">
    <location>
        <begin position="17"/>
        <end position="135"/>
    </location>
</feature>
<dbReference type="Gene3D" id="2.40.50.320">
    <property type="entry name" value="Copper binding periplasmic protein CusF"/>
    <property type="match status" value="1"/>
</dbReference>
<keyword evidence="4" id="KW-1185">Reference proteome</keyword>
<dbReference type="InterPro" id="IPR021647">
    <property type="entry name" value="CusF_Ec"/>
</dbReference>